<organism evidence="1 2">
    <name type="scientific">Rhizobium leguminosarum</name>
    <dbReference type="NCBI Taxonomy" id="384"/>
    <lineage>
        <taxon>Bacteria</taxon>
        <taxon>Pseudomonadati</taxon>
        <taxon>Pseudomonadota</taxon>
        <taxon>Alphaproteobacteria</taxon>
        <taxon>Hyphomicrobiales</taxon>
        <taxon>Rhizobiaceae</taxon>
        <taxon>Rhizobium/Agrobacterium group</taxon>
        <taxon>Rhizobium</taxon>
    </lineage>
</organism>
<comment type="caution">
    <text evidence="1">The sequence shown here is derived from an EMBL/GenBank/DDBJ whole genome shotgun (WGS) entry which is preliminary data.</text>
</comment>
<evidence type="ECO:0000313" key="1">
    <source>
        <dbReference type="EMBL" id="TAW19532.1"/>
    </source>
</evidence>
<name>A0ABD7PHQ3_RHILE</name>
<protein>
    <submittedName>
        <fullName evidence="1">Uncharacterized protein</fullName>
    </submittedName>
</protein>
<dbReference type="AlphaFoldDB" id="A0ABD7PHQ3"/>
<reference evidence="1 2" key="1">
    <citation type="submission" date="2019-02" db="EMBL/GenBank/DDBJ databases">
        <title>The genomic architecture of introgression among sibling species of bacteria.</title>
        <authorList>
            <person name="Cavassim M.I.A."/>
            <person name="Moeskjaer S."/>
            <person name="Moslemi C."/>
            <person name="Fields B."/>
            <person name="Bachmann A."/>
            <person name="Vilhjalmsson B."/>
            <person name="Schierup M.H."/>
            <person name="Young J.P.W."/>
            <person name="Andersen S.U."/>
        </authorList>
    </citation>
    <scope>NUCLEOTIDE SEQUENCE [LARGE SCALE GENOMIC DNA]</scope>
    <source>
        <strain evidence="1 2">SM151B</strain>
        <plasmid evidence="1">pSM151B_Rh02</plasmid>
    </source>
</reference>
<keyword evidence="1" id="KW-0614">Plasmid</keyword>
<dbReference type="EMBL" id="SIPS01000003">
    <property type="protein sequence ID" value="TAW19532.1"/>
    <property type="molecule type" value="Genomic_DNA"/>
</dbReference>
<dbReference type="Proteomes" id="UP000292036">
    <property type="component" value="Unassembled WGS sequence"/>
</dbReference>
<evidence type="ECO:0000313" key="2">
    <source>
        <dbReference type="Proteomes" id="UP000292036"/>
    </source>
</evidence>
<accession>A0ABD7PHQ3</accession>
<sequence>MTTPIILSSNADGEAGAVTLLQDAAGAGNASFTPDGSKATLRPGGKQSRCFGLGAGIRCTVKF</sequence>
<gene>
    <name evidence="1" type="ORF">ELI19_30495</name>
</gene>
<proteinExistence type="predicted"/>
<geneLocation type="plasmid" evidence="1">
    <name>pSM151B_Rh02</name>
</geneLocation>
<dbReference type="RefSeq" id="WP_130680124.1">
    <property type="nucleotide sequence ID" value="NZ_JACDJD010000004.1"/>
</dbReference>